<gene>
    <name evidence="1" type="ORF">OSB_07810</name>
</gene>
<name>A0A0K0Y399_9RHOB</name>
<dbReference type="AlphaFoldDB" id="A0A0K0Y399"/>
<dbReference type="InterPro" id="IPR014710">
    <property type="entry name" value="RmlC-like_jellyroll"/>
</dbReference>
<organism evidence="1 2">
    <name type="scientific">Octadecabacter temperatus</name>
    <dbReference type="NCBI Taxonomy" id="1458307"/>
    <lineage>
        <taxon>Bacteria</taxon>
        <taxon>Pseudomonadati</taxon>
        <taxon>Pseudomonadota</taxon>
        <taxon>Alphaproteobacteria</taxon>
        <taxon>Rhodobacterales</taxon>
        <taxon>Roseobacteraceae</taxon>
        <taxon>Octadecabacter</taxon>
    </lineage>
</organism>
<dbReference type="EMBL" id="CP012160">
    <property type="protein sequence ID" value="AKS45342.1"/>
    <property type="molecule type" value="Genomic_DNA"/>
</dbReference>
<keyword evidence="2" id="KW-1185">Reference proteome</keyword>
<dbReference type="SUPFAM" id="SSF51182">
    <property type="entry name" value="RmlC-like cupins"/>
    <property type="match status" value="1"/>
</dbReference>
<dbReference type="Pfam" id="PF07883">
    <property type="entry name" value="Cupin_2"/>
    <property type="match status" value="1"/>
</dbReference>
<reference evidence="1 2" key="1">
    <citation type="journal article" date="2015" name="Genome Announc.">
        <title>Closed Genome Sequence of Octadecabacter temperatus SB1, the First Mesophilic Species of the Genus Octadecabacter.</title>
        <authorList>
            <person name="Voget S."/>
            <person name="Billerbeck S."/>
            <person name="Simon M."/>
            <person name="Daniel R."/>
        </authorList>
    </citation>
    <scope>NUCLEOTIDE SEQUENCE [LARGE SCALE GENOMIC DNA]</scope>
    <source>
        <strain evidence="1 2">SB1</strain>
    </source>
</reference>
<accession>A0A0K0Y399</accession>
<dbReference type="Proteomes" id="UP000067444">
    <property type="component" value="Chromosome"/>
</dbReference>
<dbReference type="InterPro" id="IPR011051">
    <property type="entry name" value="RmlC_Cupin_sf"/>
</dbReference>
<protein>
    <submittedName>
        <fullName evidence="1">Cupin domain protein</fullName>
    </submittedName>
</protein>
<evidence type="ECO:0000313" key="2">
    <source>
        <dbReference type="Proteomes" id="UP000067444"/>
    </source>
</evidence>
<dbReference type="Gene3D" id="2.60.120.10">
    <property type="entry name" value="Jelly Rolls"/>
    <property type="match status" value="1"/>
</dbReference>
<proteinExistence type="predicted"/>
<sequence>MFMSVVNRDFRQAVEPVATARWTKNVDTGCDAPLGHGDLGNGEADLCFLVTRNALSGTGVLGCDPVVLPLDGWALRLDEVAFTVGAVAHRHTHSGSGWRHLVAGTLRIEAEHDTTVMSTGDSWFEPAQSPVRAVALQERGDTRFVRCMVIPLADVGQSTFKLQSPKDADLPRLQITHRHFDHVVQVDAL</sequence>
<dbReference type="KEGG" id="otm:OSB_07810"/>
<evidence type="ECO:0000313" key="1">
    <source>
        <dbReference type="EMBL" id="AKS45342.1"/>
    </source>
</evidence>
<dbReference type="InterPro" id="IPR013096">
    <property type="entry name" value="Cupin_2"/>
</dbReference>